<gene>
    <name evidence="1" type="ORF">SDC9_78894</name>
</gene>
<protein>
    <submittedName>
        <fullName evidence="1">Uncharacterized protein</fullName>
    </submittedName>
</protein>
<dbReference type="EMBL" id="VSSQ01006330">
    <property type="protein sequence ID" value="MPM32332.1"/>
    <property type="molecule type" value="Genomic_DNA"/>
</dbReference>
<comment type="caution">
    <text evidence="1">The sequence shown here is derived from an EMBL/GenBank/DDBJ whole genome shotgun (WGS) entry which is preliminary data.</text>
</comment>
<sequence length="96" mass="10583">MSVCVPRELLKRLVGTQVALVDRKCAGDSVNLLGNALFRQADGLLAGAVIQNQQLQIGVLLLLNGSELLPQPDWIRPIHGHHHRDQGQFFGRRRAA</sequence>
<accession>A0A644YV24</accession>
<name>A0A644YV24_9ZZZZ</name>
<organism evidence="1">
    <name type="scientific">bioreactor metagenome</name>
    <dbReference type="NCBI Taxonomy" id="1076179"/>
    <lineage>
        <taxon>unclassified sequences</taxon>
        <taxon>metagenomes</taxon>
        <taxon>ecological metagenomes</taxon>
    </lineage>
</organism>
<dbReference type="AlphaFoldDB" id="A0A644YV24"/>
<proteinExistence type="predicted"/>
<reference evidence="1" key="1">
    <citation type="submission" date="2019-08" db="EMBL/GenBank/DDBJ databases">
        <authorList>
            <person name="Kucharzyk K."/>
            <person name="Murdoch R.W."/>
            <person name="Higgins S."/>
            <person name="Loffler F."/>
        </authorList>
    </citation>
    <scope>NUCLEOTIDE SEQUENCE</scope>
</reference>
<evidence type="ECO:0000313" key="1">
    <source>
        <dbReference type="EMBL" id="MPM32332.1"/>
    </source>
</evidence>